<reference evidence="2" key="1">
    <citation type="submission" date="2023-06" db="EMBL/GenBank/DDBJ databases">
        <title>Genome-scale phylogeny and comparative genomics of the fungal order Sordariales.</title>
        <authorList>
            <consortium name="Lawrence Berkeley National Laboratory"/>
            <person name="Hensen N."/>
            <person name="Bonometti L."/>
            <person name="Westerberg I."/>
            <person name="Brannstrom I.O."/>
            <person name="Guillou S."/>
            <person name="Cros-Aarteil S."/>
            <person name="Calhoun S."/>
            <person name="Haridas S."/>
            <person name="Kuo A."/>
            <person name="Mondo S."/>
            <person name="Pangilinan J."/>
            <person name="Riley R."/>
            <person name="Labutti K."/>
            <person name="Andreopoulos B."/>
            <person name="Lipzen A."/>
            <person name="Chen C."/>
            <person name="Yanf M."/>
            <person name="Daum C."/>
            <person name="Ng V."/>
            <person name="Clum A."/>
            <person name="Steindorff A."/>
            <person name="Ohm R."/>
            <person name="Martin F."/>
            <person name="Silar P."/>
            <person name="Natvig D."/>
            <person name="Lalanne C."/>
            <person name="Gautier V."/>
            <person name="Ament-Velasquez S.L."/>
            <person name="Kruys A."/>
            <person name="Hutchinson M.I."/>
            <person name="Powell A.J."/>
            <person name="Barry K."/>
            <person name="Miller A.N."/>
            <person name="Grigoriev I.V."/>
            <person name="Debuchy R."/>
            <person name="Gladieux P."/>
            <person name="Thoren M.H."/>
            <person name="Johannesson H."/>
        </authorList>
    </citation>
    <scope>NUCLEOTIDE SEQUENCE</scope>
    <source>
        <strain evidence="2">PSN4</strain>
    </source>
</reference>
<gene>
    <name evidence="2" type="ORF">QBC47DRAFT_444316</name>
</gene>
<feature type="chain" id="PRO_5042555975" evidence="1">
    <location>
        <begin position="24"/>
        <end position="144"/>
    </location>
</feature>
<evidence type="ECO:0000256" key="1">
    <source>
        <dbReference type="SAM" id="SignalP"/>
    </source>
</evidence>
<dbReference type="AlphaFoldDB" id="A0AAJ0BDU0"/>
<dbReference type="Proteomes" id="UP001239445">
    <property type="component" value="Unassembled WGS sequence"/>
</dbReference>
<sequence length="144" mass="15887">YSTRLGLSSLLSFLASGWNAVSASSWSHVGCKSMNAVDEANRRHPMFVAHFACLPGTTPSAYILDPCPTDTLDSTPRSDQHAAHQSSVCSITTALLVWYSCMDIALRRFLFGFTDGHVDVIPGPYQHVYGVFDRHQFDYGVAER</sequence>
<protein>
    <submittedName>
        <fullName evidence="2">Uncharacterized protein</fullName>
    </submittedName>
</protein>
<feature type="non-terminal residue" evidence="2">
    <location>
        <position position="1"/>
    </location>
</feature>
<evidence type="ECO:0000313" key="2">
    <source>
        <dbReference type="EMBL" id="KAK1756040.1"/>
    </source>
</evidence>
<keyword evidence="1" id="KW-0732">Signal</keyword>
<feature type="signal peptide" evidence="1">
    <location>
        <begin position="1"/>
        <end position="23"/>
    </location>
</feature>
<organism evidence="2 3">
    <name type="scientific">Echria macrotheca</name>
    <dbReference type="NCBI Taxonomy" id="438768"/>
    <lineage>
        <taxon>Eukaryota</taxon>
        <taxon>Fungi</taxon>
        <taxon>Dikarya</taxon>
        <taxon>Ascomycota</taxon>
        <taxon>Pezizomycotina</taxon>
        <taxon>Sordariomycetes</taxon>
        <taxon>Sordariomycetidae</taxon>
        <taxon>Sordariales</taxon>
        <taxon>Schizotheciaceae</taxon>
        <taxon>Echria</taxon>
    </lineage>
</organism>
<evidence type="ECO:0000313" key="3">
    <source>
        <dbReference type="Proteomes" id="UP001239445"/>
    </source>
</evidence>
<proteinExistence type="predicted"/>
<dbReference type="EMBL" id="MU839832">
    <property type="protein sequence ID" value="KAK1756040.1"/>
    <property type="molecule type" value="Genomic_DNA"/>
</dbReference>
<accession>A0AAJ0BDU0</accession>
<name>A0AAJ0BDU0_9PEZI</name>
<keyword evidence="3" id="KW-1185">Reference proteome</keyword>
<comment type="caution">
    <text evidence="2">The sequence shown here is derived from an EMBL/GenBank/DDBJ whole genome shotgun (WGS) entry which is preliminary data.</text>
</comment>